<evidence type="ECO:0000256" key="1">
    <source>
        <dbReference type="ARBA" id="ARBA00000901"/>
    </source>
</evidence>
<dbReference type="PANTHER" id="PTHR43090:SF2">
    <property type="entry name" value="1-(5-PHOSPHORIBOSYL)-5-[(5-PHOSPHORIBOSYLAMINO)METHYLIDENEAMINO] IMIDAZOLE-4-CARBOXAMIDE ISOMERASE"/>
    <property type="match status" value="1"/>
</dbReference>
<evidence type="ECO:0000256" key="8">
    <source>
        <dbReference type="ARBA" id="ARBA00023235"/>
    </source>
</evidence>
<accession>A0A1U7PI23</accession>
<comment type="similarity">
    <text evidence="4 9 10">Belongs to the HisA/HisF family.</text>
</comment>
<keyword evidence="5 9" id="KW-0963">Cytoplasm</keyword>
<keyword evidence="8 9" id="KW-0413">Isomerase</keyword>
<proteinExistence type="inferred from homology"/>
<evidence type="ECO:0000256" key="9">
    <source>
        <dbReference type="HAMAP-Rule" id="MF_01014"/>
    </source>
</evidence>
<dbReference type="CDD" id="cd04732">
    <property type="entry name" value="HisA"/>
    <property type="match status" value="1"/>
</dbReference>
<dbReference type="InterPro" id="IPR013785">
    <property type="entry name" value="Aldolase_TIM"/>
</dbReference>
<evidence type="ECO:0000256" key="7">
    <source>
        <dbReference type="ARBA" id="ARBA00023102"/>
    </source>
</evidence>
<evidence type="ECO:0000256" key="5">
    <source>
        <dbReference type="ARBA" id="ARBA00022490"/>
    </source>
</evidence>
<dbReference type="RefSeq" id="WP_076756956.1">
    <property type="nucleotide sequence ID" value="NZ_FTPL01000001.1"/>
</dbReference>
<evidence type="ECO:0000256" key="10">
    <source>
        <dbReference type="RuleBase" id="RU003657"/>
    </source>
</evidence>
<dbReference type="STRING" id="550447.SAMN05428946_0699"/>
<dbReference type="OrthoDB" id="9807749at2"/>
<dbReference type="PANTHER" id="PTHR43090">
    <property type="entry name" value="1-(5-PHOSPHORIBOSYL)-5-[(5-PHOSPHORIBOSYLAMINO)METHYLIDENEAMINO] IMIDAZOLE-4-CARBOXAMIDE ISOMERASE"/>
    <property type="match status" value="1"/>
</dbReference>
<evidence type="ECO:0000256" key="2">
    <source>
        <dbReference type="ARBA" id="ARBA00004496"/>
    </source>
</evidence>
<dbReference type="Pfam" id="PF00977">
    <property type="entry name" value="His_biosynth"/>
    <property type="match status" value="1"/>
</dbReference>
<dbReference type="InterPro" id="IPR044524">
    <property type="entry name" value="Isoase_HisA-like"/>
</dbReference>
<organism evidence="11 12">
    <name type="scientific">Edaphobacillus lindanitolerans</name>
    <dbReference type="NCBI Taxonomy" id="550447"/>
    <lineage>
        <taxon>Bacteria</taxon>
        <taxon>Bacillati</taxon>
        <taxon>Bacillota</taxon>
        <taxon>Bacilli</taxon>
        <taxon>Bacillales</taxon>
        <taxon>Bacillaceae</taxon>
        <taxon>Edaphobacillus</taxon>
    </lineage>
</organism>
<dbReference type="UniPathway" id="UPA00031">
    <property type="reaction ID" value="UER00009"/>
</dbReference>
<comment type="pathway">
    <text evidence="3 9">Amino-acid biosynthesis; L-histidine biosynthesis; L-histidine from 5-phospho-alpha-D-ribose 1-diphosphate: step 4/9.</text>
</comment>
<dbReference type="InterPro" id="IPR011060">
    <property type="entry name" value="RibuloseP-bd_barrel"/>
</dbReference>
<dbReference type="GO" id="GO:0000105">
    <property type="term" value="P:L-histidine biosynthetic process"/>
    <property type="evidence" value="ECO:0007669"/>
    <property type="project" value="UniProtKB-UniRule"/>
</dbReference>
<feature type="active site" description="Proton acceptor" evidence="9">
    <location>
        <position position="9"/>
    </location>
</feature>
<dbReference type="GO" id="GO:0000162">
    <property type="term" value="P:L-tryptophan biosynthetic process"/>
    <property type="evidence" value="ECO:0007669"/>
    <property type="project" value="TreeGrafter"/>
</dbReference>
<protein>
    <recommendedName>
        <fullName evidence="9">1-(5-phosphoribosyl)-5-[(5-phosphoribosylamino)methylideneamino] imidazole-4-carboxamide isomerase</fullName>
        <ecNumber evidence="9">5.3.1.16</ecNumber>
    </recommendedName>
    <alternativeName>
        <fullName evidence="9">Phosphoribosylformimino-5-aminoimidazole carboxamide ribotide isomerase</fullName>
    </alternativeName>
</protein>
<evidence type="ECO:0000256" key="3">
    <source>
        <dbReference type="ARBA" id="ARBA00005133"/>
    </source>
</evidence>
<name>A0A1U7PI23_9BACI</name>
<evidence type="ECO:0000256" key="4">
    <source>
        <dbReference type="ARBA" id="ARBA00009667"/>
    </source>
</evidence>
<keyword evidence="12" id="KW-1185">Reference proteome</keyword>
<dbReference type="GO" id="GO:0005737">
    <property type="term" value="C:cytoplasm"/>
    <property type="evidence" value="ECO:0007669"/>
    <property type="project" value="UniProtKB-SubCell"/>
</dbReference>
<sequence>MIEIWPAIDIIDSENVRLTEGDYDTKTAMGRSPLEAVKFYCRQPQVTRIHLVDLIGAKKQRPAEMDLFRQMIDAADRPVEIGGGIRSEETIRRYLDMEASYLIIGTKGLSEPDWLIGMSRKYPGRLMLGLDARGDRVALNGWLETAETTVTEMLDRLDGAELAGVIYTDIARDGRMEGPNVAMTGKLAGVSKWPVTASGGVRNGADLKALESEGVAAAIVGKAANSEAFWESL</sequence>
<evidence type="ECO:0000313" key="12">
    <source>
        <dbReference type="Proteomes" id="UP000187550"/>
    </source>
</evidence>
<comment type="subcellular location">
    <subcellularLocation>
        <location evidence="2 9">Cytoplasm</location>
    </subcellularLocation>
</comment>
<evidence type="ECO:0000313" key="11">
    <source>
        <dbReference type="EMBL" id="SIT71228.1"/>
    </source>
</evidence>
<comment type="catalytic activity">
    <reaction evidence="1 9">
        <text>1-(5-phospho-beta-D-ribosyl)-5-[(5-phospho-beta-D-ribosylamino)methylideneamino]imidazole-4-carboxamide = 5-[(5-phospho-1-deoxy-D-ribulos-1-ylimino)methylamino]-1-(5-phospho-beta-D-ribosyl)imidazole-4-carboxamide</text>
        <dbReference type="Rhea" id="RHEA:15469"/>
        <dbReference type="ChEBI" id="CHEBI:58435"/>
        <dbReference type="ChEBI" id="CHEBI:58525"/>
        <dbReference type="EC" id="5.3.1.16"/>
    </reaction>
</comment>
<dbReference type="GO" id="GO:0003949">
    <property type="term" value="F:1-(5-phosphoribosyl)-5-[(5-phosphoribosylamino)methylideneamino]imidazole-4-carboxamide isomerase activity"/>
    <property type="evidence" value="ECO:0007669"/>
    <property type="project" value="UniProtKB-UniRule"/>
</dbReference>
<dbReference type="Gene3D" id="3.20.20.70">
    <property type="entry name" value="Aldolase class I"/>
    <property type="match status" value="1"/>
</dbReference>
<dbReference type="AlphaFoldDB" id="A0A1U7PI23"/>
<reference evidence="12" key="1">
    <citation type="submission" date="2017-01" db="EMBL/GenBank/DDBJ databases">
        <authorList>
            <person name="Varghese N."/>
            <person name="Submissions S."/>
        </authorList>
    </citation>
    <scope>NUCLEOTIDE SEQUENCE [LARGE SCALE GENOMIC DNA]</scope>
    <source>
        <strain evidence="12">MNA4</strain>
    </source>
</reference>
<keyword evidence="6 9" id="KW-0028">Amino-acid biosynthesis</keyword>
<keyword evidence="7 9" id="KW-0368">Histidine biosynthesis</keyword>
<gene>
    <name evidence="9" type="primary">hisA</name>
    <name evidence="11" type="ORF">SAMN05428946_0699</name>
</gene>
<evidence type="ECO:0000256" key="6">
    <source>
        <dbReference type="ARBA" id="ARBA00022605"/>
    </source>
</evidence>
<dbReference type="EMBL" id="FTPL01000001">
    <property type="protein sequence ID" value="SIT71228.1"/>
    <property type="molecule type" value="Genomic_DNA"/>
</dbReference>
<dbReference type="EC" id="5.3.1.16" evidence="9"/>
<dbReference type="InterPro" id="IPR006062">
    <property type="entry name" value="His_biosynth"/>
</dbReference>
<feature type="active site" description="Proton donor" evidence="9">
    <location>
        <position position="131"/>
    </location>
</feature>
<dbReference type="FunFam" id="3.20.20.70:FF:000009">
    <property type="entry name" value="1-(5-phosphoribosyl)-5-[(5-phosphoribosylamino)methylideneamino] imidazole-4-carboxamide isomerase"/>
    <property type="match status" value="1"/>
</dbReference>
<dbReference type="SUPFAM" id="SSF51366">
    <property type="entry name" value="Ribulose-phoshate binding barrel"/>
    <property type="match status" value="1"/>
</dbReference>
<dbReference type="InterPro" id="IPR023016">
    <property type="entry name" value="HisA/PriA"/>
</dbReference>
<dbReference type="Proteomes" id="UP000187550">
    <property type="component" value="Unassembled WGS sequence"/>
</dbReference>
<dbReference type="HAMAP" id="MF_01014">
    <property type="entry name" value="HisA"/>
    <property type="match status" value="1"/>
</dbReference>